<feature type="domain" description="YgjP-like metallopeptidase" evidence="1">
    <location>
        <begin position="1"/>
        <end position="68"/>
    </location>
</feature>
<dbReference type="STRING" id="662367.SAMN05216167_11017"/>
<dbReference type="EMBL" id="FOLQ01000010">
    <property type="protein sequence ID" value="SFE07263.1"/>
    <property type="molecule type" value="Genomic_DNA"/>
</dbReference>
<evidence type="ECO:0000313" key="3">
    <source>
        <dbReference type="Proteomes" id="UP000198598"/>
    </source>
</evidence>
<dbReference type="Pfam" id="PF01863">
    <property type="entry name" value="YgjP-like"/>
    <property type="match status" value="1"/>
</dbReference>
<evidence type="ECO:0000313" key="2">
    <source>
        <dbReference type="EMBL" id="SFE07263.1"/>
    </source>
</evidence>
<keyword evidence="3" id="KW-1185">Reference proteome</keyword>
<sequence length="71" mass="8604">MSKRWGSCTRTNAIILNPDLIKLPYTLIDYVIVHELCHTKVKSHAKEFWAELSHYMPNWRELDEWLSRYRV</sequence>
<dbReference type="AlphaFoldDB" id="A0A1I1XNB1"/>
<accession>A0A1I1XNB1</accession>
<proteinExistence type="predicted"/>
<gene>
    <name evidence="2" type="ORF">SAMN05216167_11017</name>
</gene>
<evidence type="ECO:0000259" key="1">
    <source>
        <dbReference type="Pfam" id="PF01863"/>
    </source>
</evidence>
<protein>
    <recommendedName>
        <fullName evidence="1">YgjP-like metallopeptidase domain-containing protein</fullName>
    </recommendedName>
</protein>
<dbReference type="InterPro" id="IPR053136">
    <property type="entry name" value="UTP_pyrophosphatase-like"/>
</dbReference>
<dbReference type="CDD" id="cd07344">
    <property type="entry name" value="M48_yhfN_like"/>
    <property type="match status" value="1"/>
</dbReference>
<dbReference type="Gene3D" id="3.30.2010.10">
    <property type="entry name" value="Metalloproteases ('zincins'), catalytic domain"/>
    <property type="match status" value="1"/>
</dbReference>
<organism evidence="2 3">
    <name type="scientific">Spirosoma endophyticum</name>
    <dbReference type="NCBI Taxonomy" id="662367"/>
    <lineage>
        <taxon>Bacteria</taxon>
        <taxon>Pseudomonadati</taxon>
        <taxon>Bacteroidota</taxon>
        <taxon>Cytophagia</taxon>
        <taxon>Cytophagales</taxon>
        <taxon>Cytophagaceae</taxon>
        <taxon>Spirosoma</taxon>
    </lineage>
</organism>
<name>A0A1I1XNB1_9BACT</name>
<dbReference type="PANTHER" id="PTHR30399">
    <property type="entry name" value="UNCHARACTERIZED PROTEIN YGJP"/>
    <property type="match status" value="1"/>
</dbReference>
<dbReference type="PANTHER" id="PTHR30399:SF1">
    <property type="entry name" value="UTP PYROPHOSPHATASE"/>
    <property type="match status" value="1"/>
</dbReference>
<reference evidence="2 3" key="1">
    <citation type="submission" date="2016-10" db="EMBL/GenBank/DDBJ databases">
        <authorList>
            <person name="de Groot N.N."/>
        </authorList>
    </citation>
    <scope>NUCLEOTIDE SEQUENCE [LARGE SCALE GENOMIC DNA]</scope>
    <source>
        <strain evidence="2 3">DSM 26130</strain>
    </source>
</reference>
<dbReference type="Proteomes" id="UP000198598">
    <property type="component" value="Unassembled WGS sequence"/>
</dbReference>
<dbReference type="InterPro" id="IPR002725">
    <property type="entry name" value="YgjP-like_metallopeptidase"/>
</dbReference>